<dbReference type="RefSeq" id="YP_009208887.1">
    <property type="nucleotide sequence ID" value="NC_028912.1"/>
</dbReference>
<dbReference type="EMBL" id="KM101118">
    <property type="protein sequence ID" value="AIK68867.1"/>
    <property type="molecule type" value="Genomic_DNA"/>
</dbReference>
<proteinExistence type="predicted"/>
<name>A0A076YPB4_9CAUD</name>
<dbReference type="GeneID" id="26635379"/>
<evidence type="ECO:0000313" key="2">
    <source>
        <dbReference type="Proteomes" id="UP000204370"/>
    </source>
</evidence>
<evidence type="ECO:0000313" key="1">
    <source>
        <dbReference type="EMBL" id="AIK68867.1"/>
    </source>
</evidence>
<reference evidence="1 2" key="1">
    <citation type="submission" date="2014-06" db="EMBL/GenBank/DDBJ databases">
        <authorList>
            <person name="Delgado B.M."/>
            <person name="Feathers C.T."/>
            <person name="Feeney M.S."/>
            <person name="Feuer K.L."/>
            <person name="Florin D.T."/>
            <person name="Gordon M.B."/>
            <person name="Gorman S.E."/>
            <person name="Grajales M."/>
            <person name="Heckman E.L."/>
            <person name="Juarez M.C."/>
            <person name="Kenna M.A."/>
            <person name="Mageeney C.M."/>
            <person name="Marzillier J.Y."/>
            <person name="Miller B.D."/>
            <person name="Schlegel J.L."/>
            <person name="So C.Y."/>
            <person name="Sternberg R.A."/>
            <person name="Ware V.C."/>
            <person name="Anders K.R."/>
            <person name="Braun M.A."/>
            <person name="Delesalle V.A."/>
            <person name="Hughes L.E."/>
            <person name="Bradley K.W."/>
            <person name="Barker L.P."/>
            <person name="Asai D.J."/>
            <person name="Bowman C.A."/>
            <person name="Russell D.A."/>
            <person name="Pope W.H."/>
            <person name="Jacobs-Sera D."/>
            <person name="Hendrix R.W."/>
            <person name="Hatfull G.F."/>
        </authorList>
    </citation>
    <scope>NUCLEOTIDE SEQUENCE [LARGE SCALE GENOMIC DNA]</scope>
</reference>
<gene>
    <name evidence="1" type="ORF">PBI_SWIRLEY_1</name>
</gene>
<protein>
    <submittedName>
        <fullName evidence="1">Uncharacterized protein</fullName>
    </submittedName>
</protein>
<organism evidence="1 2">
    <name type="scientific">Mycobacterium phage Swirley</name>
    <dbReference type="NCBI Taxonomy" id="1527534"/>
    <lineage>
        <taxon>Viruses</taxon>
        <taxon>Duplodnaviria</taxon>
        <taxon>Heunggongvirae</taxon>
        <taxon>Uroviricota</taxon>
        <taxon>Caudoviricetes</taxon>
        <taxon>Benedictvirus</taxon>
        <taxon>Benedictvirus swirley</taxon>
    </lineage>
</organism>
<dbReference type="KEGG" id="vg:26635379"/>
<accession>A0A076YPB4</accession>
<sequence>MAFRARRTQIAAGMIISTVDVINIGCPSKATWHSDFADAFSVVENLLSDLLPMGRELLAAGR</sequence>
<keyword evidence="2" id="KW-1185">Reference proteome</keyword>
<dbReference type="Proteomes" id="UP000204370">
    <property type="component" value="Segment"/>
</dbReference>